<evidence type="ECO:0000256" key="4">
    <source>
        <dbReference type="SAM" id="MobiDB-lite"/>
    </source>
</evidence>
<dbReference type="OrthoDB" id="6412674at2759"/>
<proteinExistence type="predicted"/>
<feature type="compositionally biased region" description="Acidic residues" evidence="4">
    <location>
        <begin position="165"/>
        <end position="175"/>
    </location>
</feature>
<dbReference type="GO" id="GO:0016020">
    <property type="term" value="C:membrane"/>
    <property type="evidence" value="ECO:0007669"/>
    <property type="project" value="UniProtKB-SubCell"/>
</dbReference>
<keyword evidence="2" id="KW-0732">Signal</keyword>
<evidence type="ECO:0000256" key="1">
    <source>
        <dbReference type="ARBA" id="ARBA00004370"/>
    </source>
</evidence>
<name>A0A1V9XW34_9ACAR</name>
<feature type="region of interest" description="Disordered" evidence="4">
    <location>
        <begin position="125"/>
        <end position="202"/>
    </location>
</feature>
<comment type="caution">
    <text evidence="7">The sequence shown here is derived from an EMBL/GenBank/DDBJ whole genome shotgun (WGS) entry which is preliminary data.</text>
</comment>
<comment type="subcellular location">
    <subcellularLocation>
        <location evidence="1">Membrane</location>
    </subcellularLocation>
</comment>
<dbReference type="AlphaFoldDB" id="A0A1V9XW34"/>
<dbReference type="Pfam" id="PF01064">
    <property type="entry name" value="Activin_recp"/>
    <property type="match status" value="1"/>
</dbReference>
<feature type="domain" description="Activin types I and II receptor" evidence="6">
    <location>
        <begin position="28"/>
        <end position="101"/>
    </location>
</feature>
<sequence>MFYVISNDGMFSFHFYSGGLSASVRAFQCSCNTSQCRDQNRTTCEGAVMCYTQYLKRRDGSDPITKGCLPTKTSLLCENRRPAVANWPILVCCKNNMCNEQLPMQLAHIIGPQGYVPAHIAAGSSISKNHGTNSVSRNTNDGRPMNTQIGDSRNNANAKMNSSDAIEDPHDEETEIDFKQSNSASQDISSNSDHPGANTFVDSNKFYNNRRFLDTIRPTASGNDVNGLHPVIADSSQSGLTAFHVAIFLISFVCLFLLFLLGFAILRRQARLFSGAPYLVGQPVYSKEQPTLTQPSRNCAPSRLSMPAQHTYVGNTVPAMHHQPVTMVSPPPCRGNLHGTNFQLDAQQQQLRHQSMMASNASYDKLHS</sequence>
<gene>
    <name evidence="7" type="ORF">BIW11_06999</name>
</gene>
<dbReference type="InParanoid" id="A0A1V9XW34"/>
<evidence type="ECO:0000313" key="8">
    <source>
        <dbReference type="Proteomes" id="UP000192247"/>
    </source>
</evidence>
<protein>
    <recommendedName>
        <fullName evidence="6">Activin types I and II receptor domain-containing protein</fullName>
    </recommendedName>
</protein>
<dbReference type="Gene3D" id="2.10.60.10">
    <property type="entry name" value="CD59"/>
    <property type="match status" value="1"/>
</dbReference>
<evidence type="ECO:0000259" key="6">
    <source>
        <dbReference type="Pfam" id="PF01064"/>
    </source>
</evidence>
<evidence type="ECO:0000256" key="5">
    <source>
        <dbReference type="SAM" id="Phobius"/>
    </source>
</evidence>
<dbReference type="Proteomes" id="UP000192247">
    <property type="component" value="Unassembled WGS sequence"/>
</dbReference>
<evidence type="ECO:0000256" key="3">
    <source>
        <dbReference type="ARBA" id="ARBA00023136"/>
    </source>
</evidence>
<feature type="transmembrane region" description="Helical" evidence="5">
    <location>
        <begin position="242"/>
        <end position="266"/>
    </location>
</feature>
<dbReference type="InterPro" id="IPR045860">
    <property type="entry name" value="Snake_toxin-like_sf"/>
</dbReference>
<reference evidence="7 8" key="1">
    <citation type="journal article" date="2017" name="Gigascience">
        <title>Draft genome of the honey bee ectoparasitic mite, Tropilaelaps mercedesae, is shaped by the parasitic life history.</title>
        <authorList>
            <person name="Dong X."/>
            <person name="Armstrong S.D."/>
            <person name="Xia D."/>
            <person name="Makepeace B.L."/>
            <person name="Darby A.C."/>
            <person name="Kadowaki T."/>
        </authorList>
    </citation>
    <scope>NUCLEOTIDE SEQUENCE [LARGE SCALE GENOMIC DNA]</scope>
    <source>
        <strain evidence="7">Wuxi-XJTLU</strain>
    </source>
</reference>
<feature type="compositionally biased region" description="Polar residues" evidence="4">
    <location>
        <begin position="125"/>
        <end position="164"/>
    </location>
</feature>
<feature type="compositionally biased region" description="Low complexity" evidence="4">
    <location>
        <begin position="180"/>
        <end position="193"/>
    </location>
</feature>
<evidence type="ECO:0000313" key="7">
    <source>
        <dbReference type="EMBL" id="OQR77568.1"/>
    </source>
</evidence>
<keyword evidence="5" id="KW-0812">Transmembrane</keyword>
<keyword evidence="5" id="KW-1133">Transmembrane helix</keyword>
<organism evidence="7 8">
    <name type="scientific">Tropilaelaps mercedesae</name>
    <dbReference type="NCBI Taxonomy" id="418985"/>
    <lineage>
        <taxon>Eukaryota</taxon>
        <taxon>Metazoa</taxon>
        <taxon>Ecdysozoa</taxon>
        <taxon>Arthropoda</taxon>
        <taxon>Chelicerata</taxon>
        <taxon>Arachnida</taxon>
        <taxon>Acari</taxon>
        <taxon>Parasitiformes</taxon>
        <taxon>Mesostigmata</taxon>
        <taxon>Gamasina</taxon>
        <taxon>Dermanyssoidea</taxon>
        <taxon>Laelapidae</taxon>
        <taxon>Tropilaelaps</taxon>
    </lineage>
</organism>
<keyword evidence="3 5" id="KW-0472">Membrane</keyword>
<accession>A0A1V9XW34</accession>
<dbReference type="GO" id="GO:0004675">
    <property type="term" value="F:transmembrane receptor protein serine/threonine kinase activity"/>
    <property type="evidence" value="ECO:0007669"/>
    <property type="project" value="InterPro"/>
</dbReference>
<dbReference type="SUPFAM" id="SSF57302">
    <property type="entry name" value="Snake toxin-like"/>
    <property type="match status" value="1"/>
</dbReference>
<dbReference type="InterPro" id="IPR000472">
    <property type="entry name" value="Activin_recp"/>
</dbReference>
<evidence type="ECO:0000256" key="2">
    <source>
        <dbReference type="ARBA" id="ARBA00022729"/>
    </source>
</evidence>
<keyword evidence="8" id="KW-1185">Reference proteome</keyword>
<dbReference type="EMBL" id="MNPL01003390">
    <property type="protein sequence ID" value="OQR77568.1"/>
    <property type="molecule type" value="Genomic_DNA"/>
</dbReference>